<feature type="domain" description="Integrase catalytic" evidence="1">
    <location>
        <begin position="1"/>
        <end position="59"/>
    </location>
</feature>
<dbReference type="GO" id="GO:0003676">
    <property type="term" value="F:nucleic acid binding"/>
    <property type="evidence" value="ECO:0007669"/>
    <property type="project" value="InterPro"/>
</dbReference>
<dbReference type="SUPFAM" id="SSF53098">
    <property type="entry name" value="Ribonuclease H-like"/>
    <property type="match status" value="1"/>
</dbReference>
<dbReference type="EMBL" id="NSIT01000115">
    <property type="protein sequence ID" value="PJE78916.1"/>
    <property type="molecule type" value="Genomic_DNA"/>
</dbReference>
<dbReference type="InterPro" id="IPR036397">
    <property type="entry name" value="RNaseH_sf"/>
</dbReference>
<reference evidence="2" key="1">
    <citation type="journal article" date="2017" name="Appl. Environ. Microbiol.">
        <title>Molecular characterization of an Endozoicomonas-like organism causing infection in king scallop Pecten maximus L.</title>
        <authorList>
            <person name="Cano I."/>
            <person name="van Aerle R."/>
            <person name="Ross S."/>
            <person name="Verner-Jeffreys D.W."/>
            <person name="Paley R.K."/>
            <person name="Rimmer G."/>
            <person name="Ryder D."/>
            <person name="Hooper P."/>
            <person name="Stone D."/>
            <person name="Feist S.W."/>
        </authorList>
    </citation>
    <scope>NUCLEOTIDE SEQUENCE</scope>
</reference>
<evidence type="ECO:0000259" key="1">
    <source>
        <dbReference type="PROSITE" id="PS50994"/>
    </source>
</evidence>
<sequence>MDDFNREALATEIDLGLPVARIICVLERIIGQRGYPIKLRMDNGPEFVSIALGAVEVFL</sequence>
<evidence type="ECO:0000313" key="2">
    <source>
        <dbReference type="EMBL" id="PJE78916.1"/>
    </source>
</evidence>
<proteinExistence type="predicted"/>
<dbReference type="Gene3D" id="3.30.420.10">
    <property type="entry name" value="Ribonuclease H-like superfamily/Ribonuclease H"/>
    <property type="match status" value="1"/>
</dbReference>
<organism evidence="2">
    <name type="scientific">invertebrate metagenome</name>
    <dbReference type="NCBI Taxonomy" id="1711999"/>
    <lineage>
        <taxon>unclassified sequences</taxon>
        <taxon>metagenomes</taxon>
        <taxon>organismal metagenomes</taxon>
    </lineage>
</organism>
<accession>A0A2H9T6S1</accession>
<dbReference type="InterPro" id="IPR001584">
    <property type="entry name" value="Integrase_cat-core"/>
</dbReference>
<dbReference type="GO" id="GO:0015074">
    <property type="term" value="P:DNA integration"/>
    <property type="evidence" value="ECO:0007669"/>
    <property type="project" value="InterPro"/>
</dbReference>
<dbReference type="PROSITE" id="PS50994">
    <property type="entry name" value="INTEGRASE"/>
    <property type="match status" value="1"/>
</dbReference>
<dbReference type="PANTHER" id="PTHR47515">
    <property type="entry name" value="LOW CALCIUM RESPONSE LOCUS PROTEIN T"/>
    <property type="match status" value="1"/>
</dbReference>
<name>A0A2H9T6S1_9ZZZZ</name>
<gene>
    <name evidence="2" type="ORF">CI610_02127</name>
</gene>
<dbReference type="AlphaFoldDB" id="A0A2H9T6S1"/>
<comment type="caution">
    <text evidence="2">The sequence shown here is derived from an EMBL/GenBank/DDBJ whole genome shotgun (WGS) entry which is preliminary data.</text>
</comment>
<dbReference type="InterPro" id="IPR012337">
    <property type="entry name" value="RNaseH-like_sf"/>
</dbReference>
<dbReference type="PANTHER" id="PTHR47515:SF2">
    <property type="entry name" value="INTEGRASE CORE DOMAIN PROTEIN"/>
    <property type="match status" value="1"/>
</dbReference>
<protein>
    <recommendedName>
        <fullName evidence="1">Integrase catalytic domain-containing protein</fullName>
    </recommendedName>
</protein>